<sequence length="646" mass="74953">MGNTVIDIGKKIISPRNLTTRTGRDVASCFQPLSSLPVPLHQTQCLIHQHEILICGGYRKNECYSYHTTKNQYKRICSYPSDVKLHKHCVVKRTENNSSQDPNAITLLSFGGSKYSKRHTLIMNYVSVWDDEREKKNKYEEKPVQNKKANNYNQWIPLTDKENNVIYIGREYDNYKGVRGVIGGSSNHLLFLTYSPKNISRYPGVVLCLGKGKGVTRQMKRKKKIDLILFCTKLGLSIEYDEDNNTFQFHKLPVCHNLARYKTYATVRVNDDIIFFGGKSGNSNIKEVYKYSITNKQWMKCKDALPNSLSYICAVLDADRMWVYIFGTIQRKTRETAVFKTEVEPLLRKTEAIVEEQENVKNKTSPFRQIKKPKGLTLSSVVVERSNRAVQKDMRMIEPLDQSLFKSLRIPLPPATAIETKVIQNALVIMINIRTYKDNSKFRNLSSTRKDLHNFKFLFKEQLNYTFTHNKKLWMNKEDVQSFLTKRFIVQQLHKNSKQYDALIIIISGYRNGDMLITSEGKSMSIHGIRTAFDRNRIESFKDCPKLFFIGGCHIKETNGHPLYHEHNDNNFFTIWATPKDNSTTDLSLFSQFVRYTITSYYKHGHSLQQMMQVIQKSILKIKGNQGFLLECQDSTFCNIIFKPKK</sequence>
<dbReference type="PROSITE" id="PS50208">
    <property type="entry name" value="CASPASE_P20"/>
    <property type="match status" value="1"/>
</dbReference>
<dbReference type="EMBL" id="ASPP01019159">
    <property type="protein sequence ID" value="ETO15416.1"/>
    <property type="molecule type" value="Genomic_DNA"/>
</dbReference>
<organism evidence="2 3">
    <name type="scientific">Reticulomyxa filosa</name>
    <dbReference type="NCBI Taxonomy" id="46433"/>
    <lineage>
        <taxon>Eukaryota</taxon>
        <taxon>Sar</taxon>
        <taxon>Rhizaria</taxon>
        <taxon>Retaria</taxon>
        <taxon>Foraminifera</taxon>
        <taxon>Monothalamids</taxon>
        <taxon>Reticulomyxidae</taxon>
        <taxon>Reticulomyxa</taxon>
    </lineage>
</organism>
<reference evidence="2 3" key="1">
    <citation type="journal article" date="2013" name="Curr. Biol.">
        <title>The Genome of the Foraminiferan Reticulomyxa filosa.</title>
        <authorList>
            <person name="Glockner G."/>
            <person name="Hulsmann N."/>
            <person name="Schleicher M."/>
            <person name="Noegel A.A."/>
            <person name="Eichinger L."/>
            <person name="Gallinger C."/>
            <person name="Pawlowski J."/>
            <person name="Sierra R."/>
            <person name="Euteneuer U."/>
            <person name="Pillet L."/>
            <person name="Moustafa A."/>
            <person name="Platzer M."/>
            <person name="Groth M."/>
            <person name="Szafranski K."/>
            <person name="Schliwa M."/>
        </authorList>
    </citation>
    <scope>NUCLEOTIDE SEQUENCE [LARGE SCALE GENOMIC DNA]</scope>
</reference>
<comment type="caution">
    <text evidence="2">The sequence shown here is derived from an EMBL/GenBank/DDBJ whole genome shotgun (WGS) entry which is preliminary data.</text>
</comment>
<feature type="domain" description="Caspase family p20" evidence="1">
    <location>
        <begin position="424"/>
        <end position="557"/>
    </location>
</feature>
<protein>
    <recommendedName>
        <fullName evidence="1">Caspase family p20 domain-containing protein</fullName>
    </recommendedName>
</protein>
<proteinExistence type="predicted"/>
<dbReference type="Gene3D" id="2.120.10.80">
    <property type="entry name" value="Kelch-type beta propeller"/>
    <property type="match status" value="2"/>
</dbReference>
<dbReference type="SUPFAM" id="SSF52129">
    <property type="entry name" value="Caspase-like"/>
    <property type="match status" value="1"/>
</dbReference>
<dbReference type="GO" id="GO:0004197">
    <property type="term" value="F:cysteine-type endopeptidase activity"/>
    <property type="evidence" value="ECO:0007669"/>
    <property type="project" value="InterPro"/>
</dbReference>
<dbReference type="InterPro" id="IPR011600">
    <property type="entry name" value="Pept_C14_caspase"/>
</dbReference>
<evidence type="ECO:0000259" key="1">
    <source>
        <dbReference type="PROSITE" id="PS50208"/>
    </source>
</evidence>
<dbReference type="InterPro" id="IPR015915">
    <property type="entry name" value="Kelch-typ_b-propeller"/>
</dbReference>
<dbReference type="Proteomes" id="UP000023152">
    <property type="component" value="Unassembled WGS sequence"/>
</dbReference>
<dbReference type="InterPro" id="IPR001309">
    <property type="entry name" value="Pept_C14_p20"/>
</dbReference>
<evidence type="ECO:0000313" key="2">
    <source>
        <dbReference type="EMBL" id="ETO15416.1"/>
    </source>
</evidence>
<evidence type="ECO:0000313" key="3">
    <source>
        <dbReference type="Proteomes" id="UP000023152"/>
    </source>
</evidence>
<dbReference type="Pfam" id="PF00656">
    <property type="entry name" value="Peptidase_C14"/>
    <property type="match status" value="1"/>
</dbReference>
<name>X6MP51_RETFI</name>
<dbReference type="GO" id="GO:0006508">
    <property type="term" value="P:proteolysis"/>
    <property type="evidence" value="ECO:0007669"/>
    <property type="project" value="InterPro"/>
</dbReference>
<dbReference type="AlphaFoldDB" id="X6MP51"/>
<dbReference type="InterPro" id="IPR029030">
    <property type="entry name" value="Caspase-like_dom_sf"/>
</dbReference>
<gene>
    <name evidence="2" type="ORF">RFI_21950</name>
</gene>
<dbReference type="SUPFAM" id="SSF117281">
    <property type="entry name" value="Kelch motif"/>
    <property type="match status" value="1"/>
</dbReference>
<accession>X6MP51</accession>
<keyword evidence="3" id="KW-1185">Reference proteome</keyword>
<dbReference type="Gene3D" id="3.40.50.1460">
    <property type="match status" value="1"/>
</dbReference>